<reference evidence="2 3" key="1">
    <citation type="submission" date="2024-08" db="EMBL/GenBank/DDBJ databases">
        <authorList>
            <person name="Cucini C."/>
            <person name="Frati F."/>
        </authorList>
    </citation>
    <scope>NUCLEOTIDE SEQUENCE [LARGE SCALE GENOMIC DNA]</scope>
</reference>
<evidence type="ECO:0000313" key="2">
    <source>
        <dbReference type="EMBL" id="CAL8094817.1"/>
    </source>
</evidence>
<feature type="transmembrane region" description="Helical" evidence="1">
    <location>
        <begin position="72"/>
        <end position="94"/>
    </location>
</feature>
<name>A0ABP1QDY5_9HEXA</name>
<evidence type="ECO:0000256" key="1">
    <source>
        <dbReference type="SAM" id="Phobius"/>
    </source>
</evidence>
<dbReference type="EMBL" id="CAXLJM020000027">
    <property type="protein sequence ID" value="CAL8094817.1"/>
    <property type="molecule type" value="Genomic_DNA"/>
</dbReference>
<sequence>MLTFHFIKSFRVEVRSLSSAYSIFDTTKFAVLKIFFFKMSEFLFSTAQLYFSESEQLETYIEDEIISPNVDALTTLTATLVVGILITILVKLHLNGNDNF</sequence>
<comment type="caution">
    <text evidence="2">The sequence shown here is derived from an EMBL/GenBank/DDBJ whole genome shotgun (WGS) entry which is preliminary data.</text>
</comment>
<evidence type="ECO:0000313" key="3">
    <source>
        <dbReference type="Proteomes" id="UP001642540"/>
    </source>
</evidence>
<keyword evidence="3" id="KW-1185">Reference proteome</keyword>
<keyword evidence="1" id="KW-0472">Membrane</keyword>
<proteinExistence type="predicted"/>
<keyword evidence="1" id="KW-0812">Transmembrane</keyword>
<accession>A0ABP1QDY5</accession>
<gene>
    <name evidence="2" type="ORF">ODALV1_LOCUS8898</name>
</gene>
<organism evidence="2 3">
    <name type="scientific">Orchesella dallaii</name>
    <dbReference type="NCBI Taxonomy" id="48710"/>
    <lineage>
        <taxon>Eukaryota</taxon>
        <taxon>Metazoa</taxon>
        <taxon>Ecdysozoa</taxon>
        <taxon>Arthropoda</taxon>
        <taxon>Hexapoda</taxon>
        <taxon>Collembola</taxon>
        <taxon>Entomobryomorpha</taxon>
        <taxon>Entomobryoidea</taxon>
        <taxon>Orchesellidae</taxon>
        <taxon>Orchesellinae</taxon>
        <taxon>Orchesella</taxon>
    </lineage>
</organism>
<dbReference type="Proteomes" id="UP001642540">
    <property type="component" value="Unassembled WGS sequence"/>
</dbReference>
<protein>
    <submittedName>
        <fullName evidence="2">Uncharacterized protein</fullName>
    </submittedName>
</protein>
<keyword evidence="1" id="KW-1133">Transmembrane helix</keyword>